<evidence type="ECO:0000313" key="3">
    <source>
        <dbReference type="Proteomes" id="UP000578030"/>
    </source>
</evidence>
<organism evidence="2 3">
    <name type="scientific">Gluconacetobacter tumulisoli</name>
    <dbReference type="NCBI Taxonomy" id="1286189"/>
    <lineage>
        <taxon>Bacteria</taxon>
        <taxon>Pseudomonadati</taxon>
        <taxon>Pseudomonadota</taxon>
        <taxon>Alphaproteobacteria</taxon>
        <taxon>Acetobacterales</taxon>
        <taxon>Acetobacteraceae</taxon>
        <taxon>Gluconacetobacter</taxon>
    </lineage>
</organism>
<name>A0A7W4PLP3_9PROT</name>
<evidence type="ECO:0000313" key="2">
    <source>
        <dbReference type="EMBL" id="MBB2200844.1"/>
    </source>
</evidence>
<evidence type="ECO:0000259" key="1">
    <source>
        <dbReference type="Pfam" id="PF00364"/>
    </source>
</evidence>
<protein>
    <recommendedName>
        <fullName evidence="1">Lipoyl-binding domain-containing protein</fullName>
    </recommendedName>
</protein>
<dbReference type="InterPro" id="IPR000089">
    <property type="entry name" value="Biotin_lipoyl"/>
</dbReference>
<dbReference type="Gene3D" id="2.40.50.100">
    <property type="match status" value="1"/>
</dbReference>
<dbReference type="SUPFAM" id="SSF51230">
    <property type="entry name" value="Single hybrid motif"/>
    <property type="match status" value="1"/>
</dbReference>
<sequence>MAGGKDDVVTGPSKVIPDLDTLPDIEEIGQIATWLAEAGVESVELSSCVGGRLRISVAPVSLPVGQGVIAQPVPQPAAVELVAAKAPFFGRLCLVRPPGEDAFAPVGSTVHKGDIVALLTLETLQVPVTAPVDGEIVEIVGRAGDLVGYGAEILKIRPGGV</sequence>
<reference evidence="2 3" key="1">
    <citation type="submission" date="2020-04" db="EMBL/GenBank/DDBJ databases">
        <title>Description of novel Gluconacetobacter.</title>
        <authorList>
            <person name="Sombolestani A."/>
        </authorList>
    </citation>
    <scope>NUCLEOTIDE SEQUENCE [LARGE SCALE GENOMIC DNA]</scope>
    <source>
        <strain evidence="2 3">LMG 27802</strain>
    </source>
</reference>
<gene>
    <name evidence="2" type="ORF">HLH28_04510</name>
</gene>
<proteinExistence type="predicted"/>
<accession>A0A7W4PLP3</accession>
<comment type="caution">
    <text evidence="2">The sequence shown here is derived from an EMBL/GenBank/DDBJ whole genome shotgun (WGS) entry which is preliminary data.</text>
</comment>
<dbReference type="EMBL" id="JABEQM010000003">
    <property type="protein sequence ID" value="MBB2200844.1"/>
    <property type="molecule type" value="Genomic_DNA"/>
</dbReference>
<dbReference type="Pfam" id="PF00364">
    <property type="entry name" value="Biotin_lipoyl"/>
    <property type="match status" value="1"/>
</dbReference>
<keyword evidence="3" id="KW-1185">Reference proteome</keyword>
<feature type="domain" description="Lipoyl-binding" evidence="1">
    <location>
        <begin position="99"/>
        <end position="156"/>
    </location>
</feature>
<dbReference type="AlphaFoldDB" id="A0A7W4PLP3"/>
<dbReference type="InterPro" id="IPR011053">
    <property type="entry name" value="Single_hybrid_motif"/>
</dbReference>
<dbReference type="Proteomes" id="UP000578030">
    <property type="component" value="Unassembled WGS sequence"/>
</dbReference>